<protein>
    <submittedName>
        <fullName evidence="1">Uncharacterized protein</fullName>
    </submittedName>
</protein>
<proteinExistence type="predicted"/>
<sequence>MLVESLQCLKAAMWDGIEKCRCDVKRGVENLCKNKKALDSELCRSTRPQKTPTLESRDVNNFNLSKLKPAAATEQRMYPEDPFEPHSKYWTAGAALLYKHWDESEGQSL</sequence>
<keyword evidence="2" id="KW-1185">Reference proteome</keyword>
<dbReference type="AlphaFoldDB" id="A0AA35NX19"/>
<reference evidence="1" key="1">
    <citation type="submission" date="2022-12" db="EMBL/GenBank/DDBJ databases">
        <authorList>
            <person name="Alioto T."/>
            <person name="Alioto T."/>
            <person name="Gomez Garrido J."/>
        </authorList>
    </citation>
    <scope>NUCLEOTIDE SEQUENCE</scope>
</reference>
<name>A0AA35NX19_9SAUR</name>
<organism evidence="1 2">
    <name type="scientific">Podarcis lilfordi</name>
    <name type="common">Lilford's wall lizard</name>
    <dbReference type="NCBI Taxonomy" id="74358"/>
    <lineage>
        <taxon>Eukaryota</taxon>
        <taxon>Metazoa</taxon>
        <taxon>Chordata</taxon>
        <taxon>Craniata</taxon>
        <taxon>Vertebrata</taxon>
        <taxon>Euteleostomi</taxon>
        <taxon>Lepidosauria</taxon>
        <taxon>Squamata</taxon>
        <taxon>Bifurcata</taxon>
        <taxon>Unidentata</taxon>
        <taxon>Episquamata</taxon>
        <taxon>Laterata</taxon>
        <taxon>Lacertibaenia</taxon>
        <taxon>Lacertidae</taxon>
        <taxon>Podarcis</taxon>
    </lineage>
</organism>
<evidence type="ECO:0000313" key="1">
    <source>
        <dbReference type="EMBL" id="CAI5767426.1"/>
    </source>
</evidence>
<evidence type="ECO:0000313" key="2">
    <source>
        <dbReference type="Proteomes" id="UP001178461"/>
    </source>
</evidence>
<accession>A0AA35NX19</accession>
<dbReference type="EMBL" id="OX395127">
    <property type="protein sequence ID" value="CAI5767426.1"/>
    <property type="molecule type" value="Genomic_DNA"/>
</dbReference>
<gene>
    <name evidence="1" type="ORF">PODLI_1B040547</name>
</gene>
<dbReference type="Proteomes" id="UP001178461">
    <property type="component" value="Chromosome 2"/>
</dbReference>